<gene>
    <name evidence="1" type="ORF">CWO92_11685</name>
</gene>
<comment type="caution">
    <text evidence="1">The sequence shown here is derived from an EMBL/GenBank/DDBJ whole genome shotgun (WGS) entry which is preliminary data.</text>
</comment>
<sequence length="182" mass="20375">MTNLFESTKDYLKTLVDHEEKNPLHVGEVNHMWVLLTMMEEGIGVYQTGLNTTNDDDLIHAIRNGEQQSKATAQQIRIFLKKEGIPLPETSAEKPQSDPNSVPLGVKQTDEELANLVSAKVAAQITLIGQALACSVRNDVCELFLNIQYELLKYGSSFKTLMRRNGWIKVPPYYYPPGAPIS</sequence>
<dbReference type="Proteomes" id="UP000233440">
    <property type="component" value="Unassembled WGS sequence"/>
</dbReference>
<accession>A0A2N3LK82</accession>
<keyword evidence="2" id="KW-1185">Reference proteome</keyword>
<dbReference type="EMBL" id="PIQO01000007">
    <property type="protein sequence ID" value="PKR85016.1"/>
    <property type="molecule type" value="Genomic_DNA"/>
</dbReference>
<dbReference type="OrthoDB" id="1934429at2"/>
<dbReference type="InterPro" id="IPR012347">
    <property type="entry name" value="Ferritin-like"/>
</dbReference>
<reference evidence="1 2" key="1">
    <citation type="submission" date="2017-11" db="EMBL/GenBank/DDBJ databases">
        <title>Bacillus camelliae sp. nov., isolated from pu'er tea.</title>
        <authorList>
            <person name="Niu L."/>
        </authorList>
    </citation>
    <scope>NUCLEOTIDE SEQUENCE [LARGE SCALE GENOMIC DNA]</scope>
    <source>
        <strain evidence="1 2">7578-1</strain>
    </source>
</reference>
<dbReference type="InterPro" id="IPR021617">
    <property type="entry name" value="DUF3231"/>
</dbReference>
<name>A0A2N3LK82_9BACI</name>
<dbReference type="Pfam" id="PF11553">
    <property type="entry name" value="DUF3231"/>
    <property type="match status" value="1"/>
</dbReference>
<evidence type="ECO:0000313" key="2">
    <source>
        <dbReference type="Proteomes" id="UP000233440"/>
    </source>
</evidence>
<dbReference type="AlphaFoldDB" id="A0A2N3LK82"/>
<proteinExistence type="predicted"/>
<evidence type="ECO:0000313" key="1">
    <source>
        <dbReference type="EMBL" id="PKR85016.1"/>
    </source>
</evidence>
<protein>
    <recommendedName>
        <fullName evidence="3">DUF3231 family protein</fullName>
    </recommendedName>
</protein>
<organism evidence="1 2">
    <name type="scientific">Heyndrickxia camelliae</name>
    <dbReference type="NCBI Taxonomy" id="1707093"/>
    <lineage>
        <taxon>Bacteria</taxon>
        <taxon>Bacillati</taxon>
        <taxon>Bacillota</taxon>
        <taxon>Bacilli</taxon>
        <taxon>Bacillales</taxon>
        <taxon>Bacillaceae</taxon>
        <taxon>Heyndrickxia</taxon>
    </lineage>
</organism>
<dbReference type="Gene3D" id="1.20.1260.10">
    <property type="match status" value="1"/>
</dbReference>
<evidence type="ECO:0008006" key="3">
    <source>
        <dbReference type="Google" id="ProtNLM"/>
    </source>
</evidence>
<dbReference type="RefSeq" id="WP_101354381.1">
    <property type="nucleotide sequence ID" value="NZ_PIQO01000007.1"/>
</dbReference>